<accession>A0A383V9K5</accession>
<dbReference type="Pfam" id="PF12146">
    <property type="entry name" value="Hydrolase_4"/>
    <property type="match status" value="1"/>
</dbReference>
<proteinExistence type="predicted"/>
<sequence>MPKGLPEGELPPVVVMAHGMGGQKDFGLHKYAENFAQNSMAVFVFDYRGWGGSGGEPRHWLSAKRHMADWRAAIAYVRSSMAGSVDIDRLCLWGSSFAGGHVLVVGSEPAIAPRITAIVSQVPNLDAAASTKTSIKQRGVPKSLRMLAAGLVDLLRTAVGREPLYLPLAGLHGSLAFMQMTPSELERYHANHPKSPQGGWKNLARAAYSAEHALFKTSPIKHVHAITAPVLYMGANKDTLCPMDIIKRAVALTPNAELYAADCDHFELFTPQHMPGLQQRQLQFLLQHVGHRKEANAMQREQDEAVAMAMAASFEQGGEYEEEAVATS</sequence>
<evidence type="ECO:0000313" key="3">
    <source>
        <dbReference type="EMBL" id="SZX61452.1"/>
    </source>
</evidence>
<dbReference type="EMBL" id="FNXT01000146">
    <property type="protein sequence ID" value="SZX61452.1"/>
    <property type="molecule type" value="Genomic_DNA"/>
</dbReference>
<dbReference type="AlphaFoldDB" id="A0A383V9K5"/>
<gene>
    <name evidence="3" type="ORF">BQ4739_LOCUS1942</name>
</gene>
<dbReference type="InterPro" id="IPR022742">
    <property type="entry name" value="Hydrolase_4"/>
</dbReference>
<dbReference type="SUPFAM" id="SSF53474">
    <property type="entry name" value="alpha/beta-Hydrolases"/>
    <property type="match status" value="1"/>
</dbReference>
<name>A0A383V9K5_TETOB</name>
<keyword evidence="1" id="KW-0378">Hydrolase</keyword>
<dbReference type="Gene3D" id="3.40.50.1820">
    <property type="entry name" value="alpha/beta hydrolase"/>
    <property type="match status" value="1"/>
</dbReference>
<feature type="domain" description="Serine aminopeptidase S33" evidence="2">
    <location>
        <begin position="13"/>
        <end position="248"/>
    </location>
</feature>
<evidence type="ECO:0000256" key="1">
    <source>
        <dbReference type="ARBA" id="ARBA00022801"/>
    </source>
</evidence>
<dbReference type="PANTHER" id="PTHR22946">
    <property type="entry name" value="DIENELACTONE HYDROLASE DOMAIN-CONTAINING PROTEIN-RELATED"/>
    <property type="match status" value="1"/>
</dbReference>
<evidence type="ECO:0000259" key="2">
    <source>
        <dbReference type="Pfam" id="PF12146"/>
    </source>
</evidence>
<keyword evidence="4" id="KW-1185">Reference proteome</keyword>
<dbReference type="STRING" id="3088.A0A383V9K5"/>
<evidence type="ECO:0000313" key="4">
    <source>
        <dbReference type="Proteomes" id="UP000256970"/>
    </source>
</evidence>
<reference evidence="3 4" key="1">
    <citation type="submission" date="2016-10" db="EMBL/GenBank/DDBJ databases">
        <authorList>
            <person name="Cai Z."/>
        </authorList>
    </citation>
    <scope>NUCLEOTIDE SEQUENCE [LARGE SCALE GENOMIC DNA]</scope>
</reference>
<dbReference type="Proteomes" id="UP000256970">
    <property type="component" value="Unassembled WGS sequence"/>
</dbReference>
<dbReference type="InterPro" id="IPR029058">
    <property type="entry name" value="AB_hydrolase_fold"/>
</dbReference>
<protein>
    <recommendedName>
        <fullName evidence="2">Serine aminopeptidase S33 domain-containing protein</fullName>
    </recommendedName>
</protein>
<dbReference type="GO" id="GO:0016788">
    <property type="term" value="F:hydrolase activity, acting on ester bonds"/>
    <property type="evidence" value="ECO:0007669"/>
    <property type="project" value="UniProtKB-ARBA"/>
</dbReference>
<dbReference type="InterPro" id="IPR050261">
    <property type="entry name" value="FrsA_esterase"/>
</dbReference>
<organism evidence="3 4">
    <name type="scientific">Tetradesmus obliquus</name>
    <name type="common">Green alga</name>
    <name type="synonym">Acutodesmus obliquus</name>
    <dbReference type="NCBI Taxonomy" id="3088"/>
    <lineage>
        <taxon>Eukaryota</taxon>
        <taxon>Viridiplantae</taxon>
        <taxon>Chlorophyta</taxon>
        <taxon>core chlorophytes</taxon>
        <taxon>Chlorophyceae</taxon>
        <taxon>CS clade</taxon>
        <taxon>Sphaeropleales</taxon>
        <taxon>Scenedesmaceae</taxon>
        <taxon>Tetradesmus</taxon>
    </lineage>
</organism>
<dbReference type="PANTHER" id="PTHR22946:SF9">
    <property type="entry name" value="POLYKETIDE TRANSFERASE AF380"/>
    <property type="match status" value="1"/>
</dbReference>